<dbReference type="Pfam" id="PF13426">
    <property type="entry name" value="PAS_9"/>
    <property type="match status" value="1"/>
</dbReference>
<dbReference type="Gene3D" id="3.30.450.20">
    <property type="entry name" value="PAS domain"/>
    <property type="match status" value="1"/>
</dbReference>
<dbReference type="SUPFAM" id="SSF55785">
    <property type="entry name" value="PYP-like sensor domain (PAS domain)"/>
    <property type="match status" value="1"/>
</dbReference>
<feature type="transmembrane region" description="Helical" evidence="1">
    <location>
        <begin position="130"/>
        <end position="157"/>
    </location>
</feature>
<dbReference type="Pfam" id="PF25474">
    <property type="entry name" value="TPR_TmcB"/>
    <property type="match status" value="1"/>
</dbReference>
<feature type="transmembrane region" description="Helical" evidence="1">
    <location>
        <begin position="996"/>
        <end position="1018"/>
    </location>
</feature>
<dbReference type="NCBIfam" id="TIGR00229">
    <property type="entry name" value="sensory_box"/>
    <property type="match status" value="1"/>
</dbReference>
<feature type="transmembrane region" description="Helical" evidence="1">
    <location>
        <begin position="94"/>
        <end position="118"/>
    </location>
</feature>
<feature type="transmembrane region" description="Helical" evidence="1">
    <location>
        <begin position="1508"/>
        <end position="1526"/>
    </location>
</feature>
<dbReference type="eggNOG" id="ENOG502SI7Y">
    <property type="taxonomic scope" value="Eukaryota"/>
</dbReference>
<feature type="transmembrane region" description="Helical" evidence="1">
    <location>
        <begin position="36"/>
        <end position="53"/>
    </location>
</feature>
<dbReference type="InParanoid" id="A0BCA1"/>
<keyword evidence="1" id="KW-0472">Membrane</keyword>
<dbReference type="KEGG" id="ptm:GSPATT00004262001"/>
<feature type="transmembrane region" description="Helical" evidence="1">
    <location>
        <begin position="303"/>
        <end position="322"/>
    </location>
</feature>
<dbReference type="OMA" id="QENDEPN"/>
<proteinExistence type="predicted"/>
<dbReference type="InterPro" id="IPR000014">
    <property type="entry name" value="PAS"/>
</dbReference>
<dbReference type="PANTHER" id="PTHR31600">
    <property type="entry name" value="TINY MACROCYSTS PROTEIN B-RELATED"/>
    <property type="match status" value="1"/>
</dbReference>
<feature type="transmembrane region" description="Helical" evidence="1">
    <location>
        <begin position="177"/>
        <end position="202"/>
    </location>
</feature>
<dbReference type="InterPro" id="IPR052994">
    <property type="entry name" value="Tiny_macrocysts_regulators"/>
</dbReference>
<evidence type="ECO:0000313" key="3">
    <source>
        <dbReference type="EMBL" id="CAK56168.1"/>
    </source>
</evidence>
<dbReference type="RefSeq" id="XP_001423566.1">
    <property type="nucleotide sequence ID" value="XM_001423529.1"/>
</dbReference>
<sequence>MSEEGKNLTDKSLETNTQHSLYRLIYLMIRDQNQSIIVHSTTMLITLMQIHYFKFHHMIVSVWSENNADILTDIFGYFNFTHYLLNQDYSAVQILIYVSIALLCFWVFLFLTSIIFILNQKDPVQLLINILKYMTYVFSTILYIPVLFLFTLMQFSISCTNGYMDHFPNQKCWQGLFVIDQILSIIGLIILFLMCSSVSLLLFDGTFDQEKALSKRNGRCTALTSIHFGIVVLLSMLPHNENSQVFFEVYQLIGSVVCFLYAKKNDAYNNRIMQKLFLTYLTLEMWASLMLCISNLVEKRIMVGSLYTWLFCLPFVFMIQLLQQQKREQCLMIYVNKFDNPVQLVNHVHEVIKLVEYDKKRLPQGQLLNGYIEFHNQTCPNPLCPLKKVKFSLNMFKAKNELVSKTDKRHQLVYDTMTKLFIMGIGKFPTDVFIRIEYALFTLRILKSKPQALEELSNIEKLKTSIDEKYILFYIKSVIEAEISELSGDGQDFTEQRDFDEKFGSFKQAMERSVSLLMEFWSQFADEKPDLVKLYEIGSKLFPIRMYVDTTWKRLQRIQNQQLPQALRLYSKYLIEIFNDRISGFDLLEQARKIESSFAQRKAFKLGMTSNLNVDGQEDGCVFISLEEEKFGQIYAINMAAASLLGFDKNELMNKKVNNIMPSLYAKHHDDFLRRFLDTNEATLLNKERLLLGKHKNGYLQGINVLLRPVYHVLKEGVEFVGTFKKEKRIKDAAYLVCNKEYVVEDISGGCINLLGLDVKSLSIQEIHLFDLFPEIKECYGDFKLKQGKSIDFILPKVLDDHIAFGASDTTIRLSVSILDINFLIMKSSENEQGLAGYQVKIERQVDLSSSNIKQFQKKLSKNQNFSFRLQFQQTGMHFYGEFTDANYSEMITHIQDQSMFTNQEYDLKSKEVEKNEDIIDYSQGIRVMRLFEGVIYDIEKFQSDADMESYEEIQIKREEQQNQENDEPNESGYFRSSKELQETLNAQSESKTIRWLYYISFLLTILLIILCILNNVFEREEINNQNSNWNMIIKQSDMIIHLNEIVLYSRELMLLNLGLSYYNQDKLLFNLNQSILQFDSMSKDIFMKISFNSDVMMNTQSGEEKSTLEQASQQIVSKSLNIQQAYSQLNENQIDYYYVSYNSLNDFIRALLEMYMNTIDLSNEKTNKLYSDILVILILSACLTFTSSIVLTCILTSTLDKRQEILSIFLDIPEKTAKLFYSKCENFLSQISSNEDDEVLSEIDIIEDKGNDEPVSLLGRKRKRFKNNENKHMGFFMKMIFIASIIESYFIMIYFLDQNNADQKINILNEFNQTSLSSSYYSILVNSLKQYIYNDDIYLMNQDSNKTMVQLINSVYEIDTLYQRLHAINVEYNDISYIDYYNSIMFDNLCTTITFTEITCESFANGILDHGLMTAVSRHFQNIRKLYNTYQNLISNDSFEFPWSNYTLLLLSADPKKNKLLNLLNTPESFEINDMQFQVLKEAFALLKNEYLEVVTNDQENYIVQQLILMIFFLLTLILAVLFCWNPFLRKLNREIWSTKCLLTFIPIDEIAKIRTINNYIRTVILEQNI</sequence>
<reference evidence="3 4" key="1">
    <citation type="journal article" date="2006" name="Nature">
        <title>Global trends of whole-genome duplications revealed by the ciliate Paramecium tetraurelia.</title>
        <authorList>
            <consortium name="Genoscope"/>
            <person name="Aury J.-M."/>
            <person name="Jaillon O."/>
            <person name="Duret L."/>
            <person name="Noel B."/>
            <person name="Jubin C."/>
            <person name="Porcel B.M."/>
            <person name="Segurens B."/>
            <person name="Daubin V."/>
            <person name="Anthouard V."/>
            <person name="Aiach N."/>
            <person name="Arnaiz O."/>
            <person name="Billaut A."/>
            <person name="Beisson J."/>
            <person name="Blanc I."/>
            <person name="Bouhouche K."/>
            <person name="Camara F."/>
            <person name="Duharcourt S."/>
            <person name="Guigo R."/>
            <person name="Gogendeau D."/>
            <person name="Katinka M."/>
            <person name="Keller A.-M."/>
            <person name="Kissmehl R."/>
            <person name="Klotz C."/>
            <person name="Koll F."/>
            <person name="Le Moue A."/>
            <person name="Lepere C."/>
            <person name="Malinsky S."/>
            <person name="Nowacki M."/>
            <person name="Nowak J.K."/>
            <person name="Plattner H."/>
            <person name="Poulain J."/>
            <person name="Ruiz F."/>
            <person name="Serrano V."/>
            <person name="Zagulski M."/>
            <person name="Dessen P."/>
            <person name="Betermier M."/>
            <person name="Weissenbach J."/>
            <person name="Scarpelli C."/>
            <person name="Schachter V."/>
            <person name="Sperling L."/>
            <person name="Meyer E."/>
            <person name="Cohen J."/>
            <person name="Wincker P."/>
        </authorList>
    </citation>
    <scope>NUCLEOTIDE SEQUENCE [LARGE SCALE GENOMIC DNA]</scope>
    <source>
        <strain evidence="3 4">Stock d4-2</strain>
    </source>
</reference>
<feature type="transmembrane region" description="Helical" evidence="1">
    <location>
        <begin position="222"/>
        <end position="239"/>
    </location>
</feature>
<dbReference type="PROSITE" id="PS50112">
    <property type="entry name" value="PAS"/>
    <property type="match status" value="1"/>
</dbReference>
<dbReference type="STRING" id="5888.A0BCA1"/>
<evidence type="ECO:0000313" key="4">
    <source>
        <dbReference type="Proteomes" id="UP000000600"/>
    </source>
</evidence>
<accession>A0BCA1</accession>
<evidence type="ECO:0000256" key="1">
    <source>
        <dbReference type="SAM" id="Phobius"/>
    </source>
</evidence>
<dbReference type="GeneID" id="5009350"/>
<dbReference type="Proteomes" id="UP000000600">
    <property type="component" value="Unassembled WGS sequence"/>
</dbReference>
<dbReference type="OrthoDB" id="542352at2759"/>
<feature type="transmembrane region" description="Helical" evidence="1">
    <location>
        <begin position="1174"/>
        <end position="1196"/>
    </location>
</feature>
<evidence type="ECO:0000259" key="2">
    <source>
        <dbReference type="PROSITE" id="PS50112"/>
    </source>
</evidence>
<name>A0BCA1_PARTE</name>
<dbReference type="EMBL" id="CT867986">
    <property type="protein sequence ID" value="CAK56168.1"/>
    <property type="molecule type" value="Genomic_DNA"/>
</dbReference>
<gene>
    <name evidence="3" type="ORF">GSPATT00004262001</name>
</gene>
<dbReference type="PANTHER" id="PTHR31600:SF2">
    <property type="entry name" value="GAMETE ENRICHED GENE 10 PROTEIN-RELATED"/>
    <property type="match status" value="1"/>
</dbReference>
<feature type="transmembrane region" description="Helical" evidence="1">
    <location>
        <begin position="276"/>
        <end position="297"/>
    </location>
</feature>
<keyword evidence="1" id="KW-1133">Transmembrane helix</keyword>
<feature type="transmembrane region" description="Helical" evidence="1">
    <location>
        <begin position="1276"/>
        <end position="1297"/>
    </location>
</feature>
<dbReference type="HOGENOM" id="CLU_001391_0_0_1"/>
<dbReference type="InterPro" id="IPR057352">
    <property type="entry name" value="TPR_TmcB/C"/>
</dbReference>
<organism evidence="3 4">
    <name type="scientific">Paramecium tetraurelia</name>
    <dbReference type="NCBI Taxonomy" id="5888"/>
    <lineage>
        <taxon>Eukaryota</taxon>
        <taxon>Sar</taxon>
        <taxon>Alveolata</taxon>
        <taxon>Ciliophora</taxon>
        <taxon>Intramacronucleata</taxon>
        <taxon>Oligohymenophorea</taxon>
        <taxon>Peniculida</taxon>
        <taxon>Parameciidae</taxon>
        <taxon>Paramecium</taxon>
    </lineage>
</organism>
<protein>
    <recommendedName>
        <fullName evidence="2">PAS domain-containing protein</fullName>
    </recommendedName>
</protein>
<feature type="domain" description="PAS" evidence="2">
    <location>
        <begin position="632"/>
        <end position="680"/>
    </location>
</feature>
<keyword evidence="1" id="KW-0812">Transmembrane</keyword>
<keyword evidence="4" id="KW-1185">Reference proteome</keyword>
<dbReference type="InterPro" id="IPR035965">
    <property type="entry name" value="PAS-like_dom_sf"/>
</dbReference>